<dbReference type="InterPro" id="IPR009010">
    <property type="entry name" value="Asp_de-COase-like_dom_sf"/>
</dbReference>
<evidence type="ECO:0000256" key="1">
    <source>
        <dbReference type="ARBA" id="ARBA00009833"/>
    </source>
</evidence>
<feature type="domain" description="CDC48" evidence="6">
    <location>
        <begin position="107"/>
        <end position="170"/>
    </location>
</feature>
<dbReference type="FunFam" id="3.40.50.300:FF:000018">
    <property type="entry name" value="Cell division control 48"/>
    <property type="match status" value="1"/>
</dbReference>
<dbReference type="InterPro" id="IPR005938">
    <property type="entry name" value="AAA_ATPase_CDC48"/>
</dbReference>
<dbReference type="FunFam" id="1.10.8.60:FF:000057">
    <property type="entry name" value="AAA family ATPase, CDC48 subfamily"/>
    <property type="match status" value="1"/>
</dbReference>
<dbReference type="Gene3D" id="3.40.50.300">
    <property type="entry name" value="P-loop containing nucleotide triphosphate hydrolases"/>
    <property type="match status" value="2"/>
</dbReference>
<dbReference type="Gene3D" id="1.10.8.60">
    <property type="match status" value="2"/>
</dbReference>
<dbReference type="SUPFAM" id="SSF52540">
    <property type="entry name" value="P-loop containing nucleoside triphosphate hydrolases"/>
    <property type="match status" value="2"/>
</dbReference>
<dbReference type="FunFam" id="2.40.40.20:FF:000007">
    <property type="entry name" value="AAA family ATPase"/>
    <property type="match status" value="1"/>
</dbReference>
<dbReference type="SMART" id="SM01072">
    <property type="entry name" value="CDC48_2"/>
    <property type="match status" value="1"/>
</dbReference>
<dbReference type="InterPro" id="IPR029067">
    <property type="entry name" value="CDC48_domain_2-like_sf"/>
</dbReference>
<dbReference type="FunFam" id="1.10.8.60:FF:000038">
    <property type="entry name" value="spermatogenesis-associated protein 5-like protein 1"/>
    <property type="match status" value="1"/>
</dbReference>
<evidence type="ECO:0000256" key="4">
    <source>
        <dbReference type="ARBA" id="ARBA00022840"/>
    </source>
</evidence>
<dbReference type="Proteomes" id="UP001201020">
    <property type="component" value="Chromosome"/>
</dbReference>
<organism evidence="8">
    <name type="scientific">Candidatus Heimdallarchaeum aukensis</name>
    <dbReference type="NCBI Taxonomy" id="2876573"/>
    <lineage>
        <taxon>Archaea</taxon>
        <taxon>Promethearchaeati</taxon>
        <taxon>Candidatus Heimdallarchaeota</taxon>
        <taxon>Candidatus Heimdallarchaeia (ex Rinke et al. 2021) (nom. nud.)</taxon>
        <taxon>Candidatus Heimdallarchaeales</taxon>
        <taxon>Candidatus Heimdallarchaeaceae</taxon>
        <taxon>Candidatus Heimdallarchaeum</taxon>
    </lineage>
</organism>
<dbReference type="InterPro" id="IPR003960">
    <property type="entry name" value="ATPase_AAA_CS"/>
</dbReference>
<keyword evidence="2" id="KW-0677">Repeat</keyword>
<dbReference type="GO" id="GO:0005737">
    <property type="term" value="C:cytoplasm"/>
    <property type="evidence" value="ECO:0007669"/>
    <property type="project" value="UniProtKB-ARBA"/>
</dbReference>
<dbReference type="Pfam" id="PF00004">
    <property type="entry name" value="AAA"/>
    <property type="match status" value="2"/>
</dbReference>
<gene>
    <name evidence="8" type="ORF">K9W45_10480</name>
</gene>
<dbReference type="CDD" id="cd19511">
    <property type="entry name" value="RecA-like_CDC48_r2-like"/>
    <property type="match status" value="1"/>
</dbReference>
<evidence type="ECO:0000256" key="3">
    <source>
        <dbReference type="ARBA" id="ARBA00022741"/>
    </source>
</evidence>
<accession>A0A9Y1BK01</accession>
<dbReference type="FunFam" id="3.40.50.300:FF:000012">
    <property type="entry name" value="Transitional endoplasmic reticulum ATPase"/>
    <property type="match status" value="1"/>
</dbReference>
<dbReference type="InterPro" id="IPR041569">
    <property type="entry name" value="AAA_lid_3"/>
</dbReference>
<keyword evidence="4" id="KW-0067">ATP-binding</keyword>
<evidence type="ECO:0000259" key="5">
    <source>
        <dbReference type="SMART" id="SM00382"/>
    </source>
</evidence>
<dbReference type="PANTHER" id="PTHR23077:SF171">
    <property type="entry name" value="NUCLEAR VALOSIN-CONTAINING PROTEIN-LIKE"/>
    <property type="match status" value="1"/>
</dbReference>
<dbReference type="GO" id="GO:0005524">
    <property type="term" value="F:ATP binding"/>
    <property type="evidence" value="ECO:0007669"/>
    <property type="project" value="UniProtKB-KW"/>
</dbReference>
<dbReference type="Pfam" id="PF17862">
    <property type="entry name" value="AAA_lid_3"/>
    <property type="match status" value="2"/>
</dbReference>
<dbReference type="Gene3D" id="2.40.40.20">
    <property type="match status" value="1"/>
</dbReference>
<dbReference type="Pfam" id="PF02359">
    <property type="entry name" value="CDC48_N"/>
    <property type="match status" value="1"/>
</dbReference>
<dbReference type="NCBIfam" id="TIGR01243">
    <property type="entry name" value="CDC48"/>
    <property type="match status" value="1"/>
</dbReference>
<dbReference type="InterPro" id="IPR003593">
    <property type="entry name" value="AAA+_ATPase"/>
</dbReference>
<dbReference type="EMBL" id="CP084166">
    <property type="protein sequence ID" value="UJG40252.1"/>
    <property type="molecule type" value="Genomic_DNA"/>
</dbReference>
<dbReference type="PANTHER" id="PTHR23077">
    <property type="entry name" value="AAA-FAMILY ATPASE"/>
    <property type="match status" value="1"/>
</dbReference>
<comment type="similarity">
    <text evidence="1">Belongs to the AAA ATPase family. CDC48 subfamily.</text>
</comment>
<dbReference type="Pfam" id="PF02933">
    <property type="entry name" value="CDC48_2"/>
    <property type="match status" value="1"/>
</dbReference>
<dbReference type="InterPro" id="IPR004201">
    <property type="entry name" value="Cdc48_dom2"/>
</dbReference>
<reference evidence="8" key="1">
    <citation type="journal article" date="2022" name="Nat. Microbiol.">
        <title>Unique mobile elements and scalable gene flow at the prokaryote-eukaryote boundary revealed by circularized Asgard archaea genomes.</title>
        <authorList>
            <person name="Wu F."/>
            <person name="Speth D.R."/>
            <person name="Philosof A."/>
            <person name="Cremiere A."/>
            <person name="Narayanan A."/>
            <person name="Barco R.A."/>
            <person name="Connon S.A."/>
            <person name="Amend J.P."/>
            <person name="Antoshechkin I.A."/>
            <person name="Orphan V.J."/>
        </authorList>
    </citation>
    <scope>NUCLEOTIDE SEQUENCE</scope>
    <source>
        <strain evidence="8">PM71</strain>
    </source>
</reference>
<keyword evidence="3" id="KW-0547">Nucleotide-binding</keyword>
<dbReference type="Gene3D" id="3.10.330.10">
    <property type="match status" value="1"/>
</dbReference>
<dbReference type="PROSITE" id="PS00674">
    <property type="entry name" value="AAA"/>
    <property type="match status" value="2"/>
</dbReference>
<proteinExistence type="inferred from homology"/>
<dbReference type="AlphaFoldDB" id="A0A9Y1BK01"/>
<name>A0A9Y1BK01_9ARCH</name>
<dbReference type="InterPro" id="IPR027417">
    <property type="entry name" value="P-loop_NTPase"/>
</dbReference>
<evidence type="ECO:0000313" key="8">
    <source>
        <dbReference type="EMBL" id="UJG40252.1"/>
    </source>
</evidence>
<dbReference type="SUPFAM" id="SSF50692">
    <property type="entry name" value="ADC-like"/>
    <property type="match status" value="1"/>
</dbReference>
<evidence type="ECO:0000256" key="2">
    <source>
        <dbReference type="ARBA" id="ARBA00022737"/>
    </source>
</evidence>
<dbReference type="InterPro" id="IPR003959">
    <property type="entry name" value="ATPase_AAA_core"/>
</dbReference>
<dbReference type="SMART" id="SM00382">
    <property type="entry name" value="AAA"/>
    <property type="match status" value="2"/>
</dbReference>
<feature type="domain" description="AAA+ ATPase" evidence="5">
    <location>
        <begin position="214"/>
        <end position="350"/>
    </location>
</feature>
<evidence type="ECO:0000259" key="7">
    <source>
        <dbReference type="SMART" id="SM01073"/>
    </source>
</evidence>
<dbReference type="SUPFAM" id="SSF54585">
    <property type="entry name" value="Cdc48 domain 2-like"/>
    <property type="match status" value="1"/>
</dbReference>
<dbReference type="InterPro" id="IPR050168">
    <property type="entry name" value="AAA_ATPase_domain"/>
</dbReference>
<dbReference type="GO" id="GO:0016887">
    <property type="term" value="F:ATP hydrolysis activity"/>
    <property type="evidence" value="ECO:0007669"/>
    <property type="project" value="InterPro"/>
</dbReference>
<feature type="domain" description="CDC48 N-terminal subdomain" evidence="7">
    <location>
        <begin position="7"/>
        <end position="91"/>
    </location>
</feature>
<dbReference type="InterPro" id="IPR003338">
    <property type="entry name" value="CDC4_N-term_subdom"/>
</dbReference>
<sequence>MAEKEIVLRVAEAKQRDVGRGKVRLDSVAMSKIGVSTGDIVEITGKRKTTAVAWPSYPEDLKKEIVRMDGVIRRNAGVSLGDKVVVKKAQVSVARQVTLAPESMSVNIDFSFENFVKRKLLGQPLSRKDTVLIPILGRAIPFSVVSTVPQGIVVVTESTQLKVAEKPVIEGEKRGPRISYEDIGGLHSEIQKIREMVELPLKHPELFEKLGIDPPKGVLLHGPPGCGKTLIARAVANESAAHFIVLNGPEIMSKFYGESEQRLRGIFKDAEDNSPSIIFIDELDAIAPKREDVTGEVERRVVAQLLALMDGLVSRGQVIVIGATNRPNAIDPALRRPGRFDREIEIHVPDRDSREEILLIHSRGMPLAENVDLKALADVTHGYVGADLEALCRESAMKTLRRVLPEIDLNEEKIPVEILDKLEVTHEDFINALKEITPTAVREVFIESPNVPFSKVGGLDKVIEEIREAIEWPLTHPEAFKQIGIKPPRGILLYGPPGCGKTLIARAVATESEANFISVKGPEILSKWVGESEKAIREVFRKARMAAPSIIFFDEIDSLTPIRGMSSDSNVTERVISQLLTELDGLEELKDIVVLAATNRPDMVDTALLRPGRFDRLIYIKPPNKKGREKIFKIYTENMPLAEDVNIKELAEVTDGFVGSDIEALCREAGMRALREDFNATKVKAAHFKEALKNIHPTVTPDVLKYYDKVAERFKKTTQLSTSPRIGFT</sequence>
<dbReference type="SMART" id="SM01073">
    <property type="entry name" value="CDC48_N"/>
    <property type="match status" value="1"/>
</dbReference>
<evidence type="ECO:0000259" key="6">
    <source>
        <dbReference type="SMART" id="SM01072"/>
    </source>
</evidence>
<protein>
    <submittedName>
        <fullName evidence="8">CDC48 family AAA ATPase</fullName>
    </submittedName>
</protein>
<feature type="domain" description="AAA+ ATPase" evidence="5">
    <location>
        <begin position="487"/>
        <end position="624"/>
    </location>
</feature>